<dbReference type="GO" id="GO:0020037">
    <property type="term" value="F:heme binding"/>
    <property type="evidence" value="ECO:0007669"/>
    <property type="project" value="InterPro"/>
</dbReference>
<evidence type="ECO:0000256" key="9">
    <source>
        <dbReference type="ARBA" id="ARBA00023136"/>
    </source>
</evidence>
<dbReference type="PANTHER" id="PTHR47947:SF1">
    <property type="entry name" value="CYTOCHROME P450 82E3"/>
    <property type="match status" value="1"/>
</dbReference>
<keyword evidence="7" id="KW-0408">Iron</keyword>
<evidence type="ECO:0000313" key="11">
    <source>
        <dbReference type="EMBL" id="KDP35173.1"/>
    </source>
</evidence>
<evidence type="ECO:0000256" key="8">
    <source>
        <dbReference type="ARBA" id="ARBA00023033"/>
    </source>
</evidence>
<evidence type="ECO:0000256" key="3">
    <source>
        <dbReference type="ARBA" id="ARBA00022692"/>
    </source>
</evidence>
<dbReference type="InterPro" id="IPR036396">
    <property type="entry name" value="Cyt_P450_sf"/>
</dbReference>
<dbReference type="GO" id="GO:0005506">
    <property type="term" value="F:iron ion binding"/>
    <property type="evidence" value="ECO:0007669"/>
    <property type="project" value="InterPro"/>
</dbReference>
<dbReference type="SUPFAM" id="SSF48264">
    <property type="entry name" value="Cytochrome P450"/>
    <property type="match status" value="1"/>
</dbReference>
<evidence type="ECO:0008006" key="13">
    <source>
        <dbReference type="Google" id="ProtNLM"/>
    </source>
</evidence>
<dbReference type="Proteomes" id="UP000027138">
    <property type="component" value="Unassembled WGS sequence"/>
</dbReference>
<feature type="transmembrane region" description="Helical" evidence="10">
    <location>
        <begin position="6"/>
        <end position="24"/>
    </location>
</feature>
<evidence type="ECO:0000256" key="4">
    <source>
        <dbReference type="ARBA" id="ARBA00022723"/>
    </source>
</evidence>
<evidence type="ECO:0000256" key="5">
    <source>
        <dbReference type="ARBA" id="ARBA00022989"/>
    </source>
</evidence>
<dbReference type="GO" id="GO:0016020">
    <property type="term" value="C:membrane"/>
    <property type="evidence" value="ECO:0007669"/>
    <property type="project" value="UniProtKB-SubCell"/>
</dbReference>
<keyword evidence="9 10" id="KW-0472">Membrane</keyword>
<dbReference type="InterPro" id="IPR001128">
    <property type="entry name" value="Cyt_P450"/>
</dbReference>
<keyword evidence="4" id="KW-0479">Metal-binding</keyword>
<gene>
    <name evidence="11" type="ORF">JCGZ_10707</name>
</gene>
<comment type="subcellular location">
    <subcellularLocation>
        <location evidence="1">Membrane</location>
        <topology evidence="1">Single-pass membrane protein</topology>
    </subcellularLocation>
</comment>
<organism evidence="11 12">
    <name type="scientific">Jatropha curcas</name>
    <name type="common">Barbados nut</name>
    <dbReference type="NCBI Taxonomy" id="180498"/>
    <lineage>
        <taxon>Eukaryota</taxon>
        <taxon>Viridiplantae</taxon>
        <taxon>Streptophyta</taxon>
        <taxon>Embryophyta</taxon>
        <taxon>Tracheophyta</taxon>
        <taxon>Spermatophyta</taxon>
        <taxon>Magnoliopsida</taxon>
        <taxon>eudicotyledons</taxon>
        <taxon>Gunneridae</taxon>
        <taxon>Pentapetalae</taxon>
        <taxon>rosids</taxon>
        <taxon>fabids</taxon>
        <taxon>Malpighiales</taxon>
        <taxon>Euphorbiaceae</taxon>
        <taxon>Crotonoideae</taxon>
        <taxon>Jatropheae</taxon>
        <taxon>Jatropha</taxon>
    </lineage>
</organism>
<proteinExistence type="predicted"/>
<evidence type="ECO:0000313" key="12">
    <source>
        <dbReference type="Proteomes" id="UP000027138"/>
    </source>
</evidence>
<keyword evidence="5 10" id="KW-1133">Transmembrane helix</keyword>
<keyword evidence="12" id="KW-1185">Reference proteome</keyword>
<dbReference type="GO" id="GO:0004497">
    <property type="term" value="F:monooxygenase activity"/>
    <property type="evidence" value="ECO:0007669"/>
    <property type="project" value="UniProtKB-KW"/>
</dbReference>
<dbReference type="GO" id="GO:0016705">
    <property type="term" value="F:oxidoreductase activity, acting on paired donors, with incorporation or reduction of molecular oxygen"/>
    <property type="evidence" value="ECO:0007669"/>
    <property type="project" value="InterPro"/>
</dbReference>
<keyword evidence="6" id="KW-0560">Oxidoreductase</keyword>
<keyword evidence="2" id="KW-0349">Heme</keyword>
<dbReference type="Gene3D" id="1.10.630.10">
    <property type="entry name" value="Cytochrome P450"/>
    <property type="match status" value="2"/>
</dbReference>
<evidence type="ECO:0000256" key="2">
    <source>
        <dbReference type="ARBA" id="ARBA00022617"/>
    </source>
</evidence>
<dbReference type="OrthoDB" id="1055148at2759"/>
<dbReference type="AlphaFoldDB" id="A0A067KJK2"/>
<dbReference type="EMBL" id="KK914491">
    <property type="protein sequence ID" value="KDP35173.1"/>
    <property type="molecule type" value="Genomic_DNA"/>
</dbReference>
<protein>
    <recommendedName>
        <fullName evidence="13">Cytochrome P450</fullName>
    </recommendedName>
</protein>
<dbReference type="PANTHER" id="PTHR47947">
    <property type="entry name" value="CYTOCHROME P450 82C3-RELATED"/>
    <property type="match status" value="1"/>
</dbReference>
<dbReference type="InterPro" id="IPR050651">
    <property type="entry name" value="Plant_Cytochrome_P450_Monoox"/>
</dbReference>
<evidence type="ECO:0000256" key="7">
    <source>
        <dbReference type="ARBA" id="ARBA00023004"/>
    </source>
</evidence>
<dbReference type="Pfam" id="PF00067">
    <property type="entry name" value="p450"/>
    <property type="match status" value="2"/>
</dbReference>
<accession>A0A067KJK2</accession>
<evidence type="ECO:0000256" key="6">
    <source>
        <dbReference type="ARBA" id="ARBA00023002"/>
    </source>
</evidence>
<keyword evidence="8" id="KW-0503">Monooxygenase</keyword>
<reference evidence="11 12" key="1">
    <citation type="journal article" date="2014" name="PLoS ONE">
        <title>Global Analysis of Gene Expression Profiles in Physic Nut (Jatropha curcas L.) Seedlings Exposed to Salt Stress.</title>
        <authorList>
            <person name="Zhang L."/>
            <person name="Zhang C."/>
            <person name="Wu P."/>
            <person name="Chen Y."/>
            <person name="Li M."/>
            <person name="Jiang H."/>
            <person name="Wu G."/>
        </authorList>
    </citation>
    <scope>NUCLEOTIDE SEQUENCE [LARGE SCALE GENOMIC DNA]</scope>
    <source>
        <strain evidence="12">cv. GZQX0401</strain>
        <tissue evidence="11">Young leaves</tissue>
    </source>
</reference>
<sequence length="210" mass="24015">MDISCHLQAILGVVAFLLLLYKYNQWRLRDHSHRNKGLFPPEPFGALPNLGHLHLLGTEKTLPRTLARLADKYGSIFTIWFSVHRMVVFSSHDEIKECFATNDKILASRSKSSLGKYLRNVKAMKRLSKELDFLMQTWIDEHKLKRNIQTRVGDDDADFKNMEDDLIDVMLSILEDNYVGPSREDTIKGTVLTLIIAGADTTSIALTWIL</sequence>
<evidence type="ECO:0000256" key="1">
    <source>
        <dbReference type="ARBA" id="ARBA00004167"/>
    </source>
</evidence>
<name>A0A067KJK2_JATCU</name>
<keyword evidence="3 10" id="KW-0812">Transmembrane</keyword>
<evidence type="ECO:0000256" key="10">
    <source>
        <dbReference type="SAM" id="Phobius"/>
    </source>
</evidence>